<reference evidence="7" key="1">
    <citation type="submission" date="2025-08" db="UniProtKB">
        <authorList>
            <consortium name="RefSeq"/>
        </authorList>
    </citation>
    <scope>IDENTIFICATION</scope>
    <source>
        <tissue evidence="7">Whole organism</tissue>
    </source>
</reference>
<dbReference type="Pfam" id="PF01031">
    <property type="entry name" value="Dynamin_M"/>
    <property type="match status" value="1"/>
</dbReference>
<sequence length="634" mass="71880">MDDLIFSINKIQDQLKCLSKKLVDLPQIVVVGSQSSGKSSVLESLVRRSFLPRGTGMVTRCPLILRLVNCPRGDKLRENRGVFSDEWGEFDEEETTFKIDEIKSEIERRTAVLAGEKKNISSKPIVLKIFSPNVLTLTLVDLPGITKVAVDDQPEDIENQIVELIYKFIKNPKSIILAVVTANTDMATHECLKMARDVDPEGERTLAVLTKLDLMDKGTNATDILTGRCIPVKLGIIGVVNRSQKDIEDRKSIKDAIYDEEDFLQETYPSLAHINGTAYLAKRLQTLLINHINTCLPDIRASLEQRLKECKDTLKKYGERIDNSTCFHYLISAVVQLYKEKMKGECVDTESTSMLLKGEAKIGDLFEECEKSLESLKPWEKYWHDRVLLTIKQTSGPEKPLFITSDSAFKVLMKPLISTVREPSEKCVTQVATEMYAIFTESIKEHFDEHYSNRFPLALKEISELVGQIIVNLTNKTMNHINEAIAIEEGHITHRHLRGTVGNFELLWKRDEDFAKLNPFPKGDINVGLTCSMSERKEVRRVGYMLQVYYKAVANRIADTVAKATMTYMVHGLHKDMQPQLASQLGGRVKELLREDETTAVKRSQKEKELIAIQNSLQELDALNLEVSKKIDSY</sequence>
<evidence type="ECO:0000256" key="2">
    <source>
        <dbReference type="ARBA" id="ARBA00023134"/>
    </source>
</evidence>
<dbReference type="PROSITE" id="PS00410">
    <property type="entry name" value="G_DYNAMIN_1"/>
    <property type="match status" value="1"/>
</dbReference>
<protein>
    <submittedName>
        <fullName evidence="7">Dynamin-1-like protein</fullName>
    </submittedName>
</protein>
<dbReference type="InterPro" id="IPR030381">
    <property type="entry name" value="G_DYNAMIN_dom"/>
</dbReference>
<dbReference type="Pfam" id="PF02212">
    <property type="entry name" value="GED"/>
    <property type="match status" value="1"/>
</dbReference>
<dbReference type="InterPro" id="IPR020850">
    <property type="entry name" value="GED_dom"/>
</dbReference>
<dbReference type="OrthoDB" id="5061070at2759"/>
<dbReference type="CDD" id="cd08771">
    <property type="entry name" value="DLP_1"/>
    <property type="match status" value="1"/>
</dbReference>
<dbReference type="PANTHER" id="PTHR11566">
    <property type="entry name" value="DYNAMIN"/>
    <property type="match status" value="1"/>
</dbReference>
<keyword evidence="1 3" id="KW-0547">Nucleotide-binding</keyword>
<dbReference type="InterPro" id="IPR027417">
    <property type="entry name" value="P-loop_NTPase"/>
</dbReference>
<comment type="similarity">
    <text evidence="3">Belongs to the TRAFAC class dynamin-like GTPase superfamily. Dynamin/Fzo/YdjA family.</text>
</comment>
<feature type="domain" description="GED" evidence="4">
    <location>
        <begin position="539"/>
        <end position="628"/>
    </location>
</feature>
<evidence type="ECO:0000256" key="3">
    <source>
        <dbReference type="RuleBase" id="RU003932"/>
    </source>
</evidence>
<dbReference type="SUPFAM" id="SSF52540">
    <property type="entry name" value="P-loop containing nucleoside triphosphate hydrolases"/>
    <property type="match status" value="1"/>
</dbReference>
<keyword evidence="2 3" id="KW-0342">GTP-binding</keyword>
<evidence type="ECO:0000256" key="1">
    <source>
        <dbReference type="ARBA" id="ARBA00022741"/>
    </source>
</evidence>
<dbReference type="GO" id="GO:0005737">
    <property type="term" value="C:cytoplasm"/>
    <property type="evidence" value="ECO:0007669"/>
    <property type="project" value="TreeGrafter"/>
</dbReference>
<evidence type="ECO:0000313" key="7">
    <source>
        <dbReference type="RefSeq" id="XP_026288709.1"/>
    </source>
</evidence>
<dbReference type="PROSITE" id="PS51718">
    <property type="entry name" value="G_DYNAMIN_2"/>
    <property type="match status" value="1"/>
</dbReference>
<dbReference type="KEGG" id="foc:113213762"/>
<evidence type="ECO:0000313" key="6">
    <source>
        <dbReference type="Proteomes" id="UP000504606"/>
    </source>
</evidence>
<dbReference type="InterPro" id="IPR019762">
    <property type="entry name" value="Dynamin_GTPase_CS"/>
</dbReference>
<dbReference type="Gene3D" id="3.40.50.300">
    <property type="entry name" value="P-loop containing nucleotide triphosphate hydrolases"/>
    <property type="match status" value="1"/>
</dbReference>
<organism evidence="6 7">
    <name type="scientific">Frankliniella occidentalis</name>
    <name type="common">Western flower thrips</name>
    <name type="synonym">Euthrips occidentalis</name>
    <dbReference type="NCBI Taxonomy" id="133901"/>
    <lineage>
        <taxon>Eukaryota</taxon>
        <taxon>Metazoa</taxon>
        <taxon>Ecdysozoa</taxon>
        <taxon>Arthropoda</taxon>
        <taxon>Hexapoda</taxon>
        <taxon>Insecta</taxon>
        <taxon>Pterygota</taxon>
        <taxon>Neoptera</taxon>
        <taxon>Paraneoptera</taxon>
        <taxon>Thysanoptera</taxon>
        <taxon>Terebrantia</taxon>
        <taxon>Thripoidea</taxon>
        <taxon>Thripidae</taxon>
        <taxon>Frankliniella</taxon>
    </lineage>
</organism>
<dbReference type="GO" id="GO:0005525">
    <property type="term" value="F:GTP binding"/>
    <property type="evidence" value="ECO:0007669"/>
    <property type="project" value="UniProtKB-KW"/>
</dbReference>
<dbReference type="Proteomes" id="UP000504606">
    <property type="component" value="Unplaced"/>
</dbReference>
<accession>A0A6J1T546</accession>
<dbReference type="GO" id="GO:0008017">
    <property type="term" value="F:microtubule binding"/>
    <property type="evidence" value="ECO:0007669"/>
    <property type="project" value="TreeGrafter"/>
</dbReference>
<dbReference type="InterPro" id="IPR022812">
    <property type="entry name" value="Dynamin"/>
</dbReference>
<evidence type="ECO:0000259" key="5">
    <source>
        <dbReference type="PROSITE" id="PS51718"/>
    </source>
</evidence>
<proteinExistence type="inferred from homology"/>
<dbReference type="Pfam" id="PF00350">
    <property type="entry name" value="Dynamin_N"/>
    <property type="match status" value="1"/>
</dbReference>
<dbReference type="GO" id="GO:0016020">
    <property type="term" value="C:membrane"/>
    <property type="evidence" value="ECO:0007669"/>
    <property type="project" value="TreeGrafter"/>
</dbReference>
<dbReference type="PROSITE" id="PS51388">
    <property type="entry name" value="GED"/>
    <property type="match status" value="1"/>
</dbReference>
<dbReference type="GO" id="GO:0003924">
    <property type="term" value="F:GTPase activity"/>
    <property type="evidence" value="ECO:0007669"/>
    <property type="project" value="InterPro"/>
</dbReference>
<gene>
    <name evidence="7" type="primary">LOC113213762</name>
</gene>
<name>A0A6J1T546_FRAOC</name>
<dbReference type="SMART" id="SM00053">
    <property type="entry name" value="DYNc"/>
    <property type="match status" value="1"/>
</dbReference>
<feature type="domain" description="Dynamin-type G" evidence="5">
    <location>
        <begin position="22"/>
        <end position="297"/>
    </location>
</feature>
<keyword evidence="6" id="KW-1185">Reference proteome</keyword>
<dbReference type="GO" id="GO:0005874">
    <property type="term" value="C:microtubule"/>
    <property type="evidence" value="ECO:0007669"/>
    <property type="project" value="TreeGrafter"/>
</dbReference>
<dbReference type="InterPro" id="IPR045063">
    <property type="entry name" value="Dynamin_N"/>
</dbReference>
<dbReference type="AlphaFoldDB" id="A0A6J1T546"/>
<dbReference type="InterPro" id="IPR000375">
    <property type="entry name" value="Dynamin_stalk"/>
</dbReference>
<dbReference type="Gene3D" id="1.20.120.1240">
    <property type="entry name" value="Dynamin, middle domain"/>
    <property type="match status" value="1"/>
</dbReference>
<dbReference type="RefSeq" id="XP_026288709.1">
    <property type="nucleotide sequence ID" value="XM_026432924.2"/>
</dbReference>
<evidence type="ECO:0000259" key="4">
    <source>
        <dbReference type="PROSITE" id="PS51388"/>
    </source>
</evidence>
<dbReference type="SMART" id="SM00302">
    <property type="entry name" value="GED"/>
    <property type="match status" value="1"/>
</dbReference>
<dbReference type="InterPro" id="IPR003130">
    <property type="entry name" value="GED"/>
</dbReference>
<dbReference type="PRINTS" id="PR00195">
    <property type="entry name" value="DYNAMIN"/>
</dbReference>
<dbReference type="InterPro" id="IPR001401">
    <property type="entry name" value="Dynamin_GTPase"/>
</dbReference>
<dbReference type="GeneID" id="113213762"/>